<evidence type="ECO:0000259" key="2">
    <source>
        <dbReference type="PROSITE" id="PS50195"/>
    </source>
</evidence>
<feature type="compositionally biased region" description="Low complexity" evidence="1">
    <location>
        <begin position="665"/>
        <end position="682"/>
    </location>
</feature>
<feature type="compositionally biased region" description="Polar residues" evidence="1">
    <location>
        <begin position="751"/>
        <end position="760"/>
    </location>
</feature>
<dbReference type="PROSITE" id="PS51205">
    <property type="entry name" value="VPS9"/>
    <property type="match status" value="1"/>
</dbReference>
<organism evidence="4 5">
    <name type="scientific">Cafeteria roenbergensis</name>
    <name type="common">Marine flagellate</name>
    <dbReference type="NCBI Taxonomy" id="33653"/>
    <lineage>
        <taxon>Eukaryota</taxon>
        <taxon>Sar</taxon>
        <taxon>Stramenopiles</taxon>
        <taxon>Bigyra</taxon>
        <taxon>Opalozoa</taxon>
        <taxon>Bicosoecida</taxon>
        <taxon>Cafeteriaceae</taxon>
        <taxon>Cafeteria</taxon>
    </lineage>
</organism>
<feature type="compositionally biased region" description="Gly residues" evidence="1">
    <location>
        <begin position="406"/>
        <end position="416"/>
    </location>
</feature>
<comment type="caution">
    <text evidence="4">The sequence shown here is derived from an EMBL/GenBank/DDBJ whole genome shotgun (WGS) entry which is preliminary data.</text>
</comment>
<dbReference type="InterPro" id="IPR001683">
    <property type="entry name" value="PX_dom"/>
</dbReference>
<feature type="region of interest" description="Disordered" evidence="1">
    <location>
        <begin position="219"/>
        <end position="436"/>
    </location>
</feature>
<feature type="region of interest" description="Disordered" evidence="1">
    <location>
        <begin position="661"/>
        <end position="760"/>
    </location>
</feature>
<dbReference type="InterPro" id="IPR037191">
    <property type="entry name" value="VPS9_dom_sf"/>
</dbReference>
<feature type="domain" description="PX" evidence="2">
    <location>
        <begin position="8"/>
        <end position="129"/>
    </location>
</feature>
<feature type="compositionally biased region" description="Gly residues" evidence="1">
    <location>
        <begin position="370"/>
        <end position="385"/>
    </location>
</feature>
<feature type="compositionally biased region" description="Acidic residues" evidence="1">
    <location>
        <begin position="356"/>
        <end position="368"/>
    </location>
</feature>
<dbReference type="Proteomes" id="UP000325113">
    <property type="component" value="Unassembled WGS sequence"/>
</dbReference>
<dbReference type="InterPro" id="IPR036871">
    <property type="entry name" value="PX_dom_sf"/>
</dbReference>
<proteinExistence type="predicted"/>
<protein>
    <recommendedName>
        <fullName evidence="6">VPS9 domain-containing protein</fullName>
    </recommendedName>
</protein>
<dbReference type="SMART" id="SM00312">
    <property type="entry name" value="PX"/>
    <property type="match status" value="1"/>
</dbReference>
<feature type="compositionally biased region" description="Low complexity" evidence="1">
    <location>
        <begin position="728"/>
        <end position="741"/>
    </location>
</feature>
<dbReference type="Pfam" id="PF02204">
    <property type="entry name" value="VPS9"/>
    <property type="match status" value="1"/>
</dbReference>
<evidence type="ECO:0000313" key="4">
    <source>
        <dbReference type="EMBL" id="KAA0146294.1"/>
    </source>
</evidence>
<dbReference type="Pfam" id="PF00787">
    <property type="entry name" value="PX"/>
    <property type="match status" value="1"/>
</dbReference>
<evidence type="ECO:0000256" key="1">
    <source>
        <dbReference type="SAM" id="MobiDB-lite"/>
    </source>
</evidence>
<dbReference type="Gene3D" id="1.20.1050.80">
    <property type="entry name" value="VPS9 domain"/>
    <property type="match status" value="1"/>
</dbReference>
<dbReference type="EMBL" id="VLTM01000193">
    <property type="protein sequence ID" value="KAA0146294.1"/>
    <property type="molecule type" value="Genomic_DNA"/>
</dbReference>
<dbReference type="Gene3D" id="3.30.1520.10">
    <property type="entry name" value="Phox-like domain"/>
    <property type="match status" value="1"/>
</dbReference>
<evidence type="ECO:0000259" key="3">
    <source>
        <dbReference type="PROSITE" id="PS51205"/>
    </source>
</evidence>
<dbReference type="AlphaFoldDB" id="A0A5A8C0F6"/>
<feature type="region of interest" description="Disordered" evidence="1">
    <location>
        <begin position="560"/>
        <end position="593"/>
    </location>
</feature>
<dbReference type="SUPFAM" id="SSF64268">
    <property type="entry name" value="PX domain"/>
    <property type="match status" value="1"/>
</dbReference>
<dbReference type="InterPro" id="IPR003123">
    <property type="entry name" value="VPS9"/>
</dbReference>
<feature type="compositionally biased region" description="Low complexity" evidence="1">
    <location>
        <begin position="699"/>
        <end position="720"/>
    </location>
</feature>
<evidence type="ECO:0008006" key="6">
    <source>
        <dbReference type="Google" id="ProtNLM"/>
    </source>
</evidence>
<dbReference type="PROSITE" id="PS50195">
    <property type="entry name" value="PX"/>
    <property type="match status" value="1"/>
</dbReference>
<feature type="domain" description="VPS9" evidence="3">
    <location>
        <begin position="475"/>
        <end position="661"/>
    </location>
</feature>
<feature type="compositionally biased region" description="Low complexity" evidence="1">
    <location>
        <begin position="417"/>
        <end position="426"/>
    </location>
</feature>
<gene>
    <name evidence="4" type="ORF">FNF31_07817</name>
</gene>
<dbReference type="CDD" id="cd06093">
    <property type="entry name" value="PX_domain"/>
    <property type="match status" value="1"/>
</dbReference>
<reference evidence="4 5" key="1">
    <citation type="submission" date="2019-07" db="EMBL/GenBank/DDBJ databases">
        <title>Genomes of Cafeteria roenbergensis.</title>
        <authorList>
            <person name="Fischer M.G."/>
            <person name="Hackl T."/>
            <person name="Roman M."/>
        </authorList>
    </citation>
    <scope>NUCLEOTIDE SEQUENCE [LARGE SCALE GENOMIC DNA]</scope>
    <source>
        <strain evidence="4 5">Cflag</strain>
    </source>
</reference>
<sequence>MAYPDSNPLRDIVIRDALTITDETGTHAEYCVQVALTGREWEVRRRYRQFLALDERLRAKYARIMERIVFPPKQVFSVAQSVIRSRCHELQRYLLNTASVSVPVQIGAQTSLVRMREVDDFLEVAQHLHCPPGCGTREEKTVARFLAEFRSAPMQAPDAALASVREFVEDLAAWMAHHRAEDLSVVVQDARAAAVAAARGVGEMPGGGGDSSVSLSVAATTGRAQKRADGAAPTPPMPVLRLDAAPAGADSESGPPMAAAVGASNGTPRGAAEGSSIAEPEASGEPSPSGREPMQLAPPQTPARLRRVGSGSFTDLRPTPTPGSGSESVGKRERPYRLSHSVSARLHSRGGRLAMDEDDDVYGCDDGEGGGRGGAGFGLGAGGAGPEDSPSEGDLPTPPASSASSRGGGGGGGGLGADAADGADAGDPVEPWQLLDDDVDEDTRLLRRAARRAVEAAVVLPLASDLLYRAQQCAGAADAIFSARLAAVHGAMGGLRPDQFGVGPEVEPAARHSSVGEAAAHLLAMEQMPTPALMAERLLRAVRCVYTALASLRQSAPAGPSGAPGSLAAPGPGVAGHVAASPGQLPNPSAAAGSDGVGADDFLPLFLWSVAISGMSRPATCEAFIKGLTPTVDLRGELAYYCTTLEGAVFYVSKLEVRSDACSPAGSDDSPGALAASAAGNPAAGGAGAQPPPLSPHLAPGSPAGAPSPARSASSSSGWGWFRGGGSAASAPGARPKAGSGTTPAAPESGGSPSQPVSLSTARPFRSVQLLDGELAAASAGSPRDHRLSMGAAAAAAAAGREPCLIPARALRHPAFRAINAVAAAHILAEAAWEVVCERAAAASKAAEAAATGAPGAAPAAALAGTAARLTRRDMVSVGPTAGWMWVLHPVAPPLPVAVSTAAIAAVPGGVDAPTRASAACLLALSFAPLPPRPVAGCSASLRPWTSVETPRDSDAPAVRRSVSTDAANASAAVSAAAGGAWASLFAHEAEAAGTAGSRGAGSAKASTELVAEAVWAQAASAASRARLPDLVRRVFIVRQSDDKWFFLPPQGETVEARAGDAAAASAWPPLSKQVSAWRWSGPFPSLQACVVWCQTTYEGVGSADLKRLTAGAPGQAATLSRS</sequence>
<accession>A0A5A8C0F6</accession>
<name>A0A5A8C0F6_CAFRO</name>
<dbReference type="GO" id="GO:0035091">
    <property type="term" value="F:phosphatidylinositol binding"/>
    <property type="evidence" value="ECO:0007669"/>
    <property type="project" value="InterPro"/>
</dbReference>
<evidence type="ECO:0000313" key="5">
    <source>
        <dbReference type="Proteomes" id="UP000325113"/>
    </source>
</evidence>
<dbReference type="SUPFAM" id="SSF109993">
    <property type="entry name" value="VPS9 domain"/>
    <property type="match status" value="1"/>
</dbReference>